<dbReference type="AlphaFoldDB" id="A0A9W9T742"/>
<evidence type="ECO:0000313" key="7">
    <source>
        <dbReference type="Proteomes" id="UP001150904"/>
    </source>
</evidence>
<comment type="caution">
    <text evidence="6">The sequence shown here is derived from an EMBL/GenBank/DDBJ whole genome shotgun (WGS) entry which is preliminary data.</text>
</comment>
<dbReference type="RefSeq" id="XP_058310212.1">
    <property type="nucleotide sequence ID" value="XM_058450750.1"/>
</dbReference>
<dbReference type="InterPro" id="IPR036188">
    <property type="entry name" value="FAD/NAD-bd_sf"/>
</dbReference>
<feature type="chain" id="PRO_5040993779" description="FAD-binding domain-containing protein" evidence="4">
    <location>
        <begin position="19"/>
        <end position="421"/>
    </location>
</feature>
<dbReference type="PANTHER" id="PTHR46865">
    <property type="entry name" value="OXIDOREDUCTASE-RELATED"/>
    <property type="match status" value="1"/>
</dbReference>
<dbReference type="Proteomes" id="UP001150904">
    <property type="component" value="Unassembled WGS sequence"/>
</dbReference>
<gene>
    <name evidence="6" type="ORF">N7498_003688</name>
</gene>
<evidence type="ECO:0000256" key="2">
    <source>
        <dbReference type="ARBA" id="ARBA00022827"/>
    </source>
</evidence>
<evidence type="ECO:0000313" key="6">
    <source>
        <dbReference type="EMBL" id="KAJ5212042.1"/>
    </source>
</evidence>
<keyword evidence="2" id="KW-0274">FAD</keyword>
<feature type="domain" description="FAD-binding" evidence="5">
    <location>
        <begin position="4"/>
        <end position="366"/>
    </location>
</feature>
<dbReference type="OrthoDB" id="655030at2759"/>
<reference evidence="6" key="1">
    <citation type="submission" date="2022-12" db="EMBL/GenBank/DDBJ databases">
        <authorList>
            <person name="Petersen C."/>
        </authorList>
    </citation>
    <scope>NUCLEOTIDE SEQUENCE</scope>
    <source>
        <strain evidence="6">IBT 15544</strain>
    </source>
</reference>
<evidence type="ECO:0000256" key="4">
    <source>
        <dbReference type="SAM" id="SignalP"/>
    </source>
</evidence>
<organism evidence="6 7">
    <name type="scientific">Penicillium cinerascens</name>
    <dbReference type="NCBI Taxonomy" id="70096"/>
    <lineage>
        <taxon>Eukaryota</taxon>
        <taxon>Fungi</taxon>
        <taxon>Dikarya</taxon>
        <taxon>Ascomycota</taxon>
        <taxon>Pezizomycotina</taxon>
        <taxon>Eurotiomycetes</taxon>
        <taxon>Eurotiomycetidae</taxon>
        <taxon>Eurotiales</taxon>
        <taxon>Aspergillaceae</taxon>
        <taxon>Penicillium</taxon>
    </lineage>
</organism>
<name>A0A9W9T742_9EURO</name>
<dbReference type="InterPro" id="IPR002938">
    <property type="entry name" value="FAD-bd"/>
</dbReference>
<sequence length="421" mass="46120">MSLNVLIVGAGICGPALAMLLQKSNPKHNITIVERSPSLRSTGQQIDLKTQAPHILRKMGLLDEIKSNCVNETGLEMVDSKGKQIALFGASASGQRRPGLTSEHEIMRGDLVQVLYDASIKQDAELRHESGNGKGVTYVFGETITALDETTEGVDATFFGGQKKRYDLVVAADGQGSRTRRLAFGQEVSDAAFKSLGVHAAYYSIPRIEGEGSLARGHLAPGRRMILTRTSDRPVTGVLLFTMKESSRLQASYQKSLEDQKESFAEMFKDADWQTDRLLAGLKTSDDFYAHEIGQIKMKQLSAGRVVLLGDAGYCPGPFTGLGTNLCLVGAYVLAGELARRGSDVAGALKSYEEKMRPFINDCQRFSSTTLGFLFPSSQLGIWSMNRILWAVSKISDIFPRSQQDDHWKDLPEYPELNLAS</sequence>
<dbReference type="Gene3D" id="3.30.9.10">
    <property type="entry name" value="D-Amino Acid Oxidase, subunit A, domain 2"/>
    <property type="match status" value="1"/>
</dbReference>
<evidence type="ECO:0000259" key="5">
    <source>
        <dbReference type="Pfam" id="PF01494"/>
    </source>
</evidence>
<dbReference type="GeneID" id="83178051"/>
<dbReference type="Gene3D" id="3.50.50.60">
    <property type="entry name" value="FAD/NAD(P)-binding domain"/>
    <property type="match status" value="1"/>
</dbReference>
<keyword evidence="4" id="KW-0732">Signal</keyword>
<reference evidence="6" key="2">
    <citation type="journal article" date="2023" name="IMA Fungus">
        <title>Comparative genomic study of the Penicillium genus elucidates a diverse pangenome and 15 lateral gene transfer events.</title>
        <authorList>
            <person name="Petersen C."/>
            <person name="Sorensen T."/>
            <person name="Nielsen M.R."/>
            <person name="Sondergaard T.E."/>
            <person name="Sorensen J.L."/>
            <person name="Fitzpatrick D.A."/>
            <person name="Frisvad J.C."/>
            <person name="Nielsen K.L."/>
        </authorList>
    </citation>
    <scope>NUCLEOTIDE SEQUENCE</scope>
    <source>
        <strain evidence="6">IBT 15544</strain>
    </source>
</reference>
<accession>A0A9W9T742</accession>
<dbReference type="Pfam" id="PF01494">
    <property type="entry name" value="FAD_binding_3"/>
    <property type="match status" value="1"/>
</dbReference>
<feature type="signal peptide" evidence="4">
    <location>
        <begin position="1"/>
        <end position="18"/>
    </location>
</feature>
<evidence type="ECO:0000256" key="1">
    <source>
        <dbReference type="ARBA" id="ARBA00022630"/>
    </source>
</evidence>
<dbReference type="PANTHER" id="PTHR46865:SF7">
    <property type="entry name" value="MONOOXYGENASE, PUTATIVE (AFU_ORTHOLOGUE AFUA_8G07040)-RELATED"/>
    <property type="match status" value="1"/>
</dbReference>
<keyword evidence="1" id="KW-0285">Flavoprotein</keyword>
<keyword evidence="7" id="KW-1185">Reference proteome</keyword>
<dbReference type="SUPFAM" id="SSF51905">
    <property type="entry name" value="FAD/NAD(P)-binding domain"/>
    <property type="match status" value="1"/>
</dbReference>
<dbReference type="PRINTS" id="PR00420">
    <property type="entry name" value="RNGMNOXGNASE"/>
</dbReference>
<dbReference type="InterPro" id="IPR051704">
    <property type="entry name" value="FAD_aromatic-hydroxylase"/>
</dbReference>
<dbReference type="EMBL" id="JAPQKR010000008">
    <property type="protein sequence ID" value="KAJ5212042.1"/>
    <property type="molecule type" value="Genomic_DNA"/>
</dbReference>
<proteinExistence type="predicted"/>
<keyword evidence="3" id="KW-0560">Oxidoreductase</keyword>
<evidence type="ECO:0000256" key="3">
    <source>
        <dbReference type="ARBA" id="ARBA00023002"/>
    </source>
</evidence>
<dbReference type="GO" id="GO:0071949">
    <property type="term" value="F:FAD binding"/>
    <property type="evidence" value="ECO:0007669"/>
    <property type="project" value="InterPro"/>
</dbReference>
<dbReference type="GO" id="GO:0016491">
    <property type="term" value="F:oxidoreductase activity"/>
    <property type="evidence" value="ECO:0007669"/>
    <property type="project" value="UniProtKB-KW"/>
</dbReference>
<protein>
    <recommendedName>
        <fullName evidence="5">FAD-binding domain-containing protein</fullName>
    </recommendedName>
</protein>